<dbReference type="PANTHER" id="PTHR13633:SF3">
    <property type="entry name" value="MITOCHONDRIAL TRANSCRIPTION RESCUE FACTOR 1"/>
    <property type="match status" value="1"/>
</dbReference>
<dbReference type="InterPro" id="IPR036986">
    <property type="entry name" value="S4_RNA-bd_sf"/>
</dbReference>
<dbReference type="EMBL" id="JARTFS010000006">
    <property type="protein sequence ID" value="MED4401649.1"/>
    <property type="molecule type" value="Genomic_DNA"/>
</dbReference>
<dbReference type="Gene3D" id="3.10.290.10">
    <property type="entry name" value="RNA-binding S4 domain"/>
    <property type="match status" value="1"/>
</dbReference>
<dbReference type="InterPro" id="IPR040591">
    <property type="entry name" value="RqcP2_RBD"/>
</dbReference>
<dbReference type="Pfam" id="PF17774">
    <property type="entry name" value="YlmH_RBD"/>
    <property type="match status" value="1"/>
</dbReference>
<protein>
    <submittedName>
        <fullName evidence="3">RNA-binding protein</fullName>
    </submittedName>
</protein>
<dbReference type="PROSITE" id="PS50889">
    <property type="entry name" value="S4"/>
    <property type="match status" value="1"/>
</dbReference>
<organism evidence="3 4">
    <name type="scientific">Metabacillus fastidiosus</name>
    <dbReference type="NCBI Taxonomy" id="1458"/>
    <lineage>
        <taxon>Bacteria</taxon>
        <taxon>Bacillati</taxon>
        <taxon>Bacillota</taxon>
        <taxon>Bacilli</taxon>
        <taxon>Bacillales</taxon>
        <taxon>Bacillaceae</taxon>
        <taxon>Metabacillus</taxon>
    </lineage>
</organism>
<sequence length="265" mass="30536">MEFGVVIVENIYQHFRIDERQLIDKVVEWKETVLNQYSPKLTDFLDPREQEIAKAVIGEKGEVKIALFGGTANTERKRALIFPDYYEEEENDFQMKLFEIEYPSKFVTIEHRQVLGSLMSLGLDRSKFGDIRFASEQIHLVVATEIADYLRMNFQEVGRAKISLKELSFDQMIAHEEDVQEMSTTVSSLRLDVVVAAINNLSRAKVQTLIKHGLVKINWKTVDDPSFEVQEGDTLSVRGYGRSKFLSIEGKTKKDKLRVVINKQK</sequence>
<name>A0ABU6NZI1_9BACI</name>
<dbReference type="Gene3D" id="3.30.1370.160">
    <property type="match status" value="1"/>
</dbReference>
<proteinExistence type="predicted"/>
<evidence type="ECO:0000256" key="1">
    <source>
        <dbReference type="PROSITE-ProRule" id="PRU00182"/>
    </source>
</evidence>
<accession>A0ABU6NZI1</accession>
<dbReference type="SUPFAM" id="SSF55174">
    <property type="entry name" value="Alpha-L RNA-binding motif"/>
    <property type="match status" value="1"/>
</dbReference>
<dbReference type="Gene3D" id="3.30.70.330">
    <property type="match status" value="1"/>
</dbReference>
<dbReference type="CDD" id="cd00165">
    <property type="entry name" value="S4"/>
    <property type="match status" value="1"/>
</dbReference>
<dbReference type="RefSeq" id="WP_066227874.1">
    <property type="nucleotide sequence ID" value="NZ_JARTFS010000006.1"/>
</dbReference>
<dbReference type="Proteomes" id="UP001342826">
    <property type="component" value="Unassembled WGS sequence"/>
</dbReference>
<evidence type="ECO:0000313" key="4">
    <source>
        <dbReference type="Proteomes" id="UP001342826"/>
    </source>
</evidence>
<dbReference type="PANTHER" id="PTHR13633">
    <property type="entry name" value="MITOCHONDRIAL TRANSCRIPTION RESCUE FACTOR 1"/>
    <property type="match status" value="1"/>
</dbReference>
<dbReference type="Pfam" id="PF01479">
    <property type="entry name" value="S4"/>
    <property type="match status" value="1"/>
</dbReference>
<keyword evidence="4" id="KW-1185">Reference proteome</keyword>
<feature type="domain" description="RNA-binding S4" evidence="2">
    <location>
        <begin position="189"/>
        <end position="258"/>
    </location>
</feature>
<reference evidence="3 4" key="1">
    <citation type="submission" date="2023-03" db="EMBL/GenBank/DDBJ databases">
        <title>Bacillus Genome Sequencing.</title>
        <authorList>
            <person name="Dunlap C."/>
        </authorList>
    </citation>
    <scope>NUCLEOTIDE SEQUENCE [LARGE SCALE GENOMIC DNA]</scope>
    <source>
        <strain evidence="3 4">NRS-1717</strain>
    </source>
</reference>
<evidence type="ECO:0000259" key="2">
    <source>
        <dbReference type="SMART" id="SM00363"/>
    </source>
</evidence>
<dbReference type="SMART" id="SM00363">
    <property type="entry name" value="S4"/>
    <property type="match status" value="1"/>
</dbReference>
<dbReference type="InterPro" id="IPR002942">
    <property type="entry name" value="S4_RNA-bd"/>
</dbReference>
<gene>
    <name evidence="3" type="ORF">P9271_10015</name>
</gene>
<comment type="caution">
    <text evidence="3">The sequence shown here is derived from an EMBL/GenBank/DDBJ whole genome shotgun (WGS) entry which is preliminary data.</text>
</comment>
<keyword evidence="1" id="KW-0694">RNA-binding</keyword>
<evidence type="ECO:0000313" key="3">
    <source>
        <dbReference type="EMBL" id="MED4401649.1"/>
    </source>
</evidence>
<dbReference type="InterPro" id="IPR012677">
    <property type="entry name" value="Nucleotide-bd_a/b_plait_sf"/>
</dbReference>